<evidence type="ECO:0000313" key="1">
    <source>
        <dbReference type="EMBL" id="CEG46575.1"/>
    </source>
</evidence>
<keyword evidence="2" id="KW-1185">Reference proteome</keyword>
<proteinExistence type="predicted"/>
<dbReference type="GeneID" id="36398025"/>
<protein>
    <submittedName>
        <fullName evidence="1">Uncharacterized protein</fullName>
    </submittedName>
</protein>
<dbReference type="EMBL" id="CCYD01002053">
    <property type="protein sequence ID" value="CEG46575.1"/>
    <property type="molecule type" value="Genomic_DNA"/>
</dbReference>
<organism evidence="1 2">
    <name type="scientific">Plasmopara halstedii</name>
    <name type="common">Downy mildew of sunflower</name>
    <dbReference type="NCBI Taxonomy" id="4781"/>
    <lineage>
        <taxon>Eukaryota</taxon>
        <taxon>Sar</taxon>
        <taxon>Stramenopiles</taxon>
        <taxon>Oomycota</taxon>
        <taxon>Peronosporomycetes</taxon>
        <taxon>Peronosporales</taxon>
        <taxon>Peronosporaceae</taxon>
        <taxon>Plasmopara</taxon>
    </lineage>
</organism>
<dbReference type="Proteomes" id="UP000054928">
    <property type="component" value="Unassembled WGS sequence"/>
</dbReference>
<reference evidence="2" key="1">
    <citation type="submission" date="2014-09" db="EMBL/GenBank/DDBJ databases">
        <authorList>
            <person name="Sharma Rahul"/>
            <person name="Thines Marco"/>
        </authorList>
    </citation>
    <scope>NUCLEOTIDE SEQUENCE [LARGE SCALE GENOMIC DNA]</scope>
</reference>
<accession>A0A0P1AW35</accession>
<name>A0A0P1AW35_PLAHL</name>
<dbReference type="AlphaFoldDB" id="A0A0P1AW35"/>
<dbReference type="RefSeq" id="XP_024582944.1">
    <property type="nucleotide sequence ID" value="XM_024717447.1"/>
</dbReference>
<evidence type="ECO:0000313" key="2">
    <source>
        <dbReference type="Proteomes" id="UP000054928"/>
    </source>
</evidence>
<sequence>MTPDDLSQILVHTEPESDLVKWYESYLLKRNKKFANEAVRSGNSKPHIAIVHVILSLFLSCTSMQGTNVLTFLIPPMPLVQPIQSKVCLGLSKATDPKIRI</sequence>